<name>A0ABT5V8C8_9ACTO</name>
<reference evidence="2 3" key="1">
    <citation type="submission" date="2023-02" db="EMBL/GenBank/DDBJ databases">
        <title>Defining the Infant Male Urobiome and Moving Towards Mechanisms in Urobiome Research.</title>
        <authorList>
            <person name="Reasoner S."/>
            <person name="Flores V."/>
            <person name="Van Horn G."/>
            <person name="Morales G."/>
            <person name="Peard L."/>
            <person name="Abelson B."/>
            <person name="Manuel C."/>
            <person name="Lee J."/>
            <person name="Baker B."/>
            <person name="Williams T."/>
            <person name="Schmitz J."/>
            <person name="Clayton D."/>
            <person name="Hadjifrangiskou M."/>
        </authorList>
    </citation>
    <scope>NUCLEOTIDE SEQUENCE [LARGE SCALE GENOMIC DNA]</scope>
    <source>
        <strain evidence="2 3">AS1053</strain>
    </source>
</reference>
<keyword evidence="1" id="KW-0812">Transmembrane</keyword>
<dbReference type="EMBL" id="JARBHI010000032">
    <property type="protein sequence ID" value="MDE1657225.1"/>
    <property type="molecule type" value="Genomic_DNA"/>
</dbReference>
<dbReference type="Pfam" id="PF12666">
    <property type="entry name" value="PrgI"/>
    <property type="match status" value="1"/>
</dbReference>
<dbReference type="InterPro" id="IPR024414">
    <property type="entry name" value="Uncharacterised_PrgI"/>
</dbReference>
<proteinExistence type="predicted"/>
<accession>A0ABT5V8C8</accession>
<keyword evidence="1" id="KW-0472">Membrane</keyword>
<comment type="caution">
    <text evidence="2">The sequence shown here is derived from an EMBL/GenBank/DDBJ whole genome shotgun (WGS) entry which is preliminary data.</text>
</comment>
<keyword evidence="1" id="KW-1133">Transmembrane helix</keyword>
<evidence type="ECO:0000256" key="1">
    <source>
        <dbReference type="SAM" id="Phobius"/>
    </source>
</evidence>
<gene>
    <name evidence="2" type="ORF">PWJ81_09130</name>
</gene>
<protein>
    <submittedName>
        <fullName evidence="2">PrgI family protein</fullName>
    </submittedName>
</protein>
<organism evidence="2 3">
    <name type="scientific">Actinotignum sanguinis</name>
    <dbReference type="NCBI Taxonomy" id="1445614"/>
    <lineage>
        <taxon>Bacteria</taxon>
        <taxon>Bacillati</taxon>
        <taxon>Actinomycetota</taxon>
        <taxon>Actinomycetes</taxon>
        <taxon>Actinomycetales</taxon>
        <taxon>Actinomycetaceae</taxon>
        <taxon>Actinotignum</taxon>
    </lineage>
</organism>
<dbReference type="Proteomes" id="UP001219297">
    <property type="component" value="Unassembled WGS sequence"/>
</dbReference>
<feature type="transmembrane region" description="Helical" evidence="1">
    <location>
        <begin position="27"/>
        <end position="45"/>
    </location>
</feature>
<evidence type="ECO:0000313" key="3">
    <source>
        <dbReference type="Proteomes" id="UP001219297"/>
    </source>
</evidence>
<sequence>MAFEVHVYREVTAYQPKVLFGFSWRQLAALSIALPVAVLSYWGCYRAGLDDLGVVIVFAVMVPAAMFGWWRPMGIPAEKYVGYAWEYRFGRRRYLYHQIADDVGFSDGQKNTTTARRARSGRLRREYVSFETNN</sequence>
<feature type="transmembrane region" description="Helical" evidence="1">
    <location>
        <begin position="52"/>
        <end position="70"/>
    </location>
</feature>
<evidence type="ECO:0000313" key="2">
    <source>
        <dbReference type="EMBL" id="MDE1657225.1"/>
    </source>
</evidence>
<dbReference type="RefSeq" id="WP_274734378.1">
    <property type="nucleotide sequence ID" value="NZ_JARBHF010000025.1"/>
</dbReference>
<keyword evidence="3" id="KW-1185">Reference proteome</keyword>